<dbReference type="AlphaFoldDB" id="D6X4E1"/>
<evidence type="ECO:0000313" key="3">
    <source>
        <dbReference type="Proteomes" id="UP000007266"/>
    </source>
</evidence>
<dbReference type="Proteomes" id="UP000007266">
    <property type="component" value="Unassembled WGS sequence"/>
</dbReference>
<keyword evidence="1" id="KW-0732">Signal</keyword>
<feature type="signal peptide" evidence="1">
    <location>
        <begin position="1"/>
        <end position="19"/>
    </location>
</feature>
<keyword evidence="3" id="KW-1185">Reference proteome</keyword>
<dbReference type="KEGG" id="tca:103314435"/>
<protein>
    <submittedName>
        <fullName evidence="2">Uncharacterized protein</fullName>
    </submittedName>
</protein>
<dbReference type="EMBL" id="KQ971410">
    <property type="protein sequence ID" value="EEZ97280.1"/>
    <property type="molecule type" value="Genomic_DNA"/>
</dbReference>
<dbReference type="OrthoDB" id="7716214at2759"/>
<evidence type="ECO:0000313" key="2">
    <source>
        <dbReference type="EMBL" id="EEZ97280.1"/>
    </source>
</evidence>
<dbReference type="HOGENOM" id="CLU_1706533_0_0_1"/>
<evidence type="ECO:0000256" key="1">
    <source>
        <dbReference type="SAM" id="SignalP"/>
    </source>
</evidence>
<sequence length="154" mass="17413">MERWKLLILILYHVLPTNGQIMDMMKPKTVRVHKLETCPGHEKAPLIIKNVQLSYANRVNLISLQTVVRETVPEDIKLKLVLKRCKSREALDSCEKYQNINMNHLCGMLNGLLFSKLPNLLLPVPLKRAFTILEMVLLMGPPLGICPFLGGTGS</sequence>
<feature type="chain" id="PRO_5003090577" evidence="1">
    <location>
        <begin position="20"/>
        <end position="154"/>
    </location>
</feature>
<organism evidence="2 3">
    <name type="scientific">Tribolium castaneum</name>
    <name type="common">Red flour beetle</name>
    <dbReference type="NCBI Taxonomy" id="7070"/>
    <lineage>
        <taxon>Eukaryota</taxon>
        <taxon>Metazoa</taxon>
        <taxon>Ecdysozoa</taxon>
        <taxon>Arthropoda</taxon>
        <taxon>Hexapoda</taxon>
        <taxon>Insecta</taxon>
        <taxon>Pterygota</taxon>
        <taxon>Neoptera</taxon>
        <taxon>Endopterygota</taxon>
        <taxon>Coleoptera</taxon>
        <taxon>Polyphaga</taxon>
        <taxon>Cucujiformia</taxon>
        <taxon>Tenebrionidae</taxon>
        <taxon>Tenebrionidae incertae sedis</taxon>
        <taxon>Tribolium</taxon>
    </lineage>
</organism>
<reference evidence="2 3" key="1">
    <citation type="journal article" date="2008" name="Nature">
        <title>The genome of the model beetle and pest Tribolium castaneum.</title>
        <authorList>
            <consortium name="Tribolium Genome Sequencing Consortium"/>
            <person name="Richards S."/>
            <person name="Gibbs R.A."/>
            <person name="Weinstock G.M."/>
            <person name="Brown S.J."/>
            <person name="Denell R."/>
            <person name="Beeman R.W."/>
            <person name="Gibbs R."/>
            <person name="Beeman R.W."/>
            <person name="Brown S.J."/>
            <person name="Bucher G."/>
            <person name="Friedrich M."/>
            <person name="Grimmelikhuijzen C.J."/>
            <person name="Klingler M."/>
            <person name="Lorenzen M."/>
            <person name="Richards S."/>
            <person name="Roth S."/>
            <person name="Schroder R."/>
            <person name="Tautz D."/>
            <person name="Zdobnov E.M."/>
            <person name="Muzny D."/>
            <person name="Gibbs R.A."/>
            <person name="Weinstock G.M."/>
            <person name="Attaway T."/>
            <person name="Bell S."/>
            <person name="Buhay C.J."/>
            <person name="Chandrabose M.N."/>
            <person name="Chavez D."/>
            <person name="Clerk-Blankenburg K.P."/>
            <person name="Cree A."/>
            <person name="Dao M."/>
            <person name="Davis C."/>
            <person name="Chacko J."/>
            <person name="Dinh H."/>
            <person name="Dugan-Rocha S."/>
            <person name="Fowler G."/>
            <person name="Garner T.T."/>
            <person name="Garnes J."/>
            <person name="Gnirke A."/>
            <person name="Hawes A."/>
            <person name="Hernandez J."/>
            <person name="Hines S."/>
            <person name="Holder M."/>
            <person name="Hume J."/>
            <person name="Jhangiani S.N."/>
            <person name="Joshi V."/>
            <person name="Khan Z.M."/>
            <person name="Jackson L."/>
            <person name="Kovar C."/>
            <person name="Kowis A."/>
            <person name="Lee S."/>
            <person name="Lewis L.R."/>
            <person name="Margolis J."/>
            <person name="Morgan M."/>
            <person name="Nazareth L.V."/>
            <person name="Nguyen N."/>
            <person name="Okwuonu G."/>
            <person name="Parker D."/>
            <person name="Richards S."/>
            <person name="Ruiz S.J."/>
            <person name="Santibanez J."/>
            <person name="Savard J."/>
            <person name="Scherer S.E."/>
            <person name="Schneider B."/>
            <person name="Sodergren E."/>
            <person name="Tautz D."/>
            <person name="Vattahil S."/>
            <person name="Villasana D."/>
            <person name="White C.S."/>
            <person name="Wright R."/>
            <person name="Park Y."/>
            <person name="Beeman R.W."/>
            <person name="Lord J."/>
            <person name="Oppert B."/>
            <person name="Lorenzen M."/>
            <person name="Brown S."/>
            <person name="Wang L."/>
            <person name="Savard J."/>
            <person name="Tautz D."/>
            <person name="Richards S."/>
            <person name="Weinstock G."/>
            <person name="Gibbs R.A."/>
            <person name="Liu Y."/>
            <person name="Worley K."/>
            <person name="Weinstock G."/>
            <person name="Elsik C.G."/>
            <person name="Reese J.T."/>
            <person name="Elhaik E."/>
            <person name="Landan G."/>
            <person name="Graur D."/>
            <person name="Arensburger P."/>
            <person name="Atkinson P."/>
            <person name="Beeman R.W."/>
            <person name="Beidler J."/>
            <person name="Brown S.J."/>
            <person name="Demuth J.P."/>
            <person name="Drury D.W."/>
            <person name="Du Y.Z."/>
            <person name="Fujiwara H."/>
            <person name="Lorenzen M."/>
            <person name="Maselli V."/>
            <person name="Osanai M."/>
            <person name="Park Y."/>
            <person name="Robertson H.M."/>
            <person name="Tu Z."/>
            <person name="Wang J.J."/>
            <person name="Wang S."/>
            <person name="Richards S."/>
            <person name="Song H."/>
            <person name="Zhang L."/>
            <person name="Sodergren E."/>
            <person name="Werner D."/>
            <person name="Stanke M."/>
            <person name="Morgenstern B."/>
            <person name="Solovyev V."/>
            <person name="Kosarev P."/>
            <person name="Brown G."/>
            <person name="Chen H.C."/>
            <person name="Ermolaeva O."/>
            <person name="Hlavina W."/>
            <person name="Kapustin Y."/>
            <person name="Kiryutin B."/>
            <person name="Kitts P."/>
            <person name="Maglott D."/>
            <person name="Pruitt K."/>
            <person name="Sapojnikov V."/>
            <person name="Souvorov A."/>
            <person name="Mackey A.J."/>
            <person name="Waterhouse R.M."/>
            <person name="Wyder S."/>
            <person name="Zdobnov E.M."/>
            <person name="Zdobnov E.M."/>
            <person name="Wyder S."/>
            <person name="Kriventseva E.V."/>
            <person name="Kadowaki T."/>
            <person name="Bork P."/>
            <person name="Aranda M."/>
            <person name="Bao R."/>
            <person name="Beermann A."/>
            <person name="Berns N."/>
            <person name="Bolognesi R."/>
            <person name="Bonneton F."/>
            <person name="Bopp D."/>
            <person name="Brown S.J."/>
            <person name="Bucher G."/>
            <person name="Butts T."/>
            <person name="Chaumot A."/>
            <person name="Denell R.E."/>
            <person name="Ferrier D.E."/>
            <person name="Friedrich M."/>
            <person name="Gordon C.M."/>
            <person name="Jindra M."/>
            <person name="Klingler M."/>
            <person name="Lan Q."/>
            <person name="Lattorff H.M."/>
            <person name="Laudet V."/>
            <person name="von Levetsow C."/>
            <person name="Liu Z."/>
            <person name="Lutz R."/>
            <person name="Lynch J.A."/>
            <person name="da Fonseca R.N."/>
            <person name="Posnien N."/>
            <person name="Reuter R."/>
            <person name="Roth S."/>
            <person name="Savard J."/>
            <person name="Schinko J.B."/>
            <person name="Schmitt C."/>
            <person name="Schoppmeier M."/>
            <person name="Schroder R."/>
            <person name="Shippy T.D."/>
            <person name="Simonnet F."/>
            <person name="Marques-Souza H."/>
            <person name="Tautz D."/>
            <person name="Tomoyasu Y."/>
            <person name="Trauner J."/>
            <person name="Van der Zee M."/>
            <person name="Vervoort M."/>
            <person name="Wittkopp N."/>
            <person name="Wimmer E.A."/>
            <person name="Yang X."/>
            <person name="Jones A.K."/>
            <person name="Sattelle D.B."/>
            <person name="Ebert P.R."/>
            <person name="Nelson D."/>
            <person name="Scott J.G."/>
            <person name="Beeman R.W."/>
            <person name="Muthukrishnan S."/>
            <person name="Kramer K.J."/>
            <person name="Arakane Y."/>
            <person name="Beeman R.W."/>
            <person name="Zhu Q."/>
            <person name="Hogenkamp D."/>
            <person name="Dixit R."/>
            <person name="Oppert B."/>
            <person name="Jiang H."/>
            <person name="Zou Z."/>
            <person name="Marshall J."/>
            <person name="Elpidina E."/>
            <person name="Vinokurov K."/>
            <person name="Oppert C."/>
            <person name="Zou Z."/>
            <person name="Evans J."/>
            <person name="Lu Z."/>
            <person name="Zhao P."/>
            <person name="Sumathipala N."/>
            <person name="Altincicek B."/>
            <person name="Vilcinskas A."/>
            <person name="Williams M."/>
            <person name="Hultmark D."/>
            <person name="Hetru C."/>
            <person name="Jiang H."/>
            <person name="Grimmelikhuijzen C.J."/>
            <person name="Hauser F."/>
            <person name="Cazzamali G."/>
            <person name="Williamson M."/>
            <person name="Park Y."/>
            <person name="Li B."/>
            <person name="Tanaka Y."/>
            <person name="Predel R."/>
            <person name="Neupert S."/>
            <person name="Schachtner J."/>
            <person name="Verleyen P."/>
            <person name="Raible F."/>
            <person name="Bork P."/>
            <person name="Friedrich M."/>
            <person name="Walden K.K."/>
            <person name="Robertson H.M."/>
            <person name="Angeli S."/>
            <person name="Foret S."/>
            <person name="Bucher G."/>
            <person name="Schuetz S."/>
            <person name="Maleszka R."/>
            <person name="Wimmer E.A."/>
            <person name="Beeman R.W."/>
            <person name="Lorenzen M."/>
            <person name="Tomoyasu Y."/>
            <person name="Miller S.C."/>
            <person name="Grossmann D."/>
            <person name="Bucher G."/>
        </authorList>
    </citation>
    <scope>NUCLEOTIDE SEQUENCE [LARGE SCALE GENOMIC DNA]</scope>
    <source>
        <strain evidence="2 3">Georgia GA2</strain>
    </source>
</reference>
<gene>
    <name evidence="2" type="primary">AUGUSTUS-3.0.2_11084</name>
    <name evidence="2" type="ORF">TcasGA2_TC011084</name>
</gene>
<proteinExistence type="predicted"/>
<reference evidence="2 3" key="2">
    <citation type="journal article" date="2010" name="Nucleic Acids Res.">
        <title>BeetleBase in 2010: revisions to provide comprehensive genomic information for Tribolium castaneum.</title>
        <authorList>
            <person name="Kim H.S."/>
            <person name="Murphy T."/>
            <person name="Xia J."/>
            <person name="Caragea D."/>
            <person name="Park Y."/>
            <person name="Beeman R.W."/>
            <person name="Lorenzen M.D."/>
            <person name="Butcher S."/>
            <person name="Manak J.R."/>
            <person name="Brown S.J."/>
        </authorList>
    </citation>
    <scope>NUCLEOTIDE SEQUENCE [LARGE SCALE GENOMIC DNA]</scope>
    <source>
        <strain evidence="2 3">Georgia GA2</strain>
    </source>
</reference>
<name>D6X4E1_TRICA</name>
<accession>D6X4E1</accession>